<dbReference type="OrthoDB" id="9803907at2"/>
<dbReference type="GO" id="GO:0016881">
    <property type="term" value="F:acid-amino acid ligase activity"/>
    <property type="evidence" value="ECO:0007669"/>
    <property type="project" value="InterPro"/>
</dbReference>
<dbReference type="GO" id="GO:0005524">
    <property type="term" value="F:ATP binding"/>
    <property type="evidence" value="ECO:0007669"/>
    <property type="project" value="InterPro"/>
</dbReference>
<evidence type="ECO:0000259" key="2">
    <source>
        <dbReference type="Pfam" id="PF08245"/>
    </source>
</evidence>
<comment type="pathway">
    <text evidence="1">Cell wall biogenesis; peptidoglycan biosynthesis.</text>
</comment>
<protein>
    <recommendedName>
        <fullName evidence="2">Mur ligase central domain-containing protein</fullName>
    </recommendedName>
</protein>
<dbReference type="RefSeq" id="WP_106012854.1">
    <property type="nucleotide sequence ID" value="NZ_CP027226.1"/>
</dbReference>
<evidence type="ECO:0000256" key="1">
    <source>
        <dbReference type="ARBA" id="ARBA00004752"/>
    </source>
</evidence>
<organism evidence="3 4">
    <name type="scientific">Fastidiosipila sanguinis</name>
    <dbReference type="NCBI Taxonomy" id="236753"/>
    <lineage>
        <taxon>Bacteria</taxon>
        <taxon>Bacillati</taxon>
        <taxon>Bacillota</taxon>
        <taxon>Clostridia</taxon>
        <taxon>Eubacteriales</taxon>
        <taxon>Oscillospiraceae</taxon>
        <taxon>Fastidiosipila</taxon>
    </lineage>
</organism>
<dbReference type="SUPFAM" id="SSF53623">
    <property type="entry name" value="MurD-like peptide ligases, catalytic domain"/>
    <property type="match status" value="1"/>
</dbReference>
<sequence length="452" mass="51402">MSLKTNFASFFAKLTRRTLRLLGREGTFYSGEAALLIDKNYIDNVNKPNNIICITGTNGKTTTNNMISDLLDILGKTYISNRLGSNTISGIASMLSQSPFSEKKTAEFAIVEQDELWMRHYNNQLKPNSLTVTNLFQDSFDRNSNVDYVFRRINEAINDDMKLILNASDSISAYLGSDRNKRAYFTIRPLNGEKECIDSKIQDMIYCPNCDDLLTWKFKRYHHIGEYLCENCGFKNPPAQYIVTDIDKDNNLLYILDHDLAYSLPLVSSSIENSYNQIAAYATLREYGFSAEELIGAFENIEVVSSRLNTIQIGPKKVITMVSKGINPVATSRSFFNISNAIGKKTVIYLPDYGQDDLPNANQSWMYNTDMKYAQDIDLVIFYGKFGYPLKTTALLDGVDRSKLIIVDDLEQIKDYIDPNSEETIYILKDIDDYAQSLTDKTKLYIKEIVEA</sequence>
<dbReference type="PANTHER" id="PTHR23135:SF7">
    <property type="entry name" value="LIPID II ISOGLUTAMINYL SYNTHASE (GLUTAMINE-HYDROLYZING) SUBUNIT MURT"/>
    <property type="match status" value="1"/>
</dbReference>
<dbReference type="EMBL" id="CP027226">
    <property type="protein sequence ID" value="AVM42906.1"/>
    <property type="molecule type" value="Genomic_DNA"/>
</dbReference>
<gene>
    <name evidence="3" type="ORF">C5Q98_06650</name>
</gene>
<accession>A0A2S0KPE8</accession>
<name>A0A2S0KPE8_9FIRM</name>
<dbReference type="PANTHER" id="PTHR23135">
    <property type="entry name" value="MUR LIGASE FAMILY MEMBER"/>
    <property type="match status" value="1"/>
</dbReference>
<dbReference type="Pfam" id="PF08245">
    <property type="entry name" value="Mur_ligase_M"/>
    <property type="match status" value="1"/>
</dbReference>
<dbReference type="InterPro" id="IPR036565">
    <property type="entry name" value="Mur-like_cat_sf"/>
</dbReference>
<dbReference type="AlphaFoldDB" id="A0A2S0KPE8"/>
<dbReference type="KEGG" id="fsa:C5Q98_06650"/>
<dbReference type="Gene3D" id="3.40.1190.10">
    <property type="entry name" value="Mur-like, catalytic domain"/>
    <property type="match status" value="1"/>
</dbReference>
<reference evidence="4" key="1">
    <citation type="submission" date="2018-02" db="EMBL/GenBank/DDBJ databases">
        <authorList>
            <person name="Holder M.E."/>
            <person name="Ajami N.J."/>
            <person name="Petrosino J.F."/>
        </authorList>
    </citation>
    <scope>NUCLEOTIDE SEQUENCE [LARGE SCALE GENOMIC DNA]</scope>
    <source>
        <strain evidence="4">CCUG 47711</strain>
    </source>
</reference>
<proteinExistence type="predicted"/>
<dbReference type="Proteomes" id="UP000237947">
    <property type="component" value="Chromosome"/>
</dbReference>
<evidence type="ECO:0000313" key="3">
    <source>
        <dbReference type="EMBL" id="AVM42906.1"/>
    </source>
</evidence>
<evidence type="ECO:0000313" key="4">
    <source>
        <dbReference type="Proteomes" id="UP000237947"/>
    </source>
</evidence>
<dbReference type="InterPro" id="IPR013221">
    <property type="entry name" value="Mur_ligase_cen"/>
</dbReference>
<keyword evidence="4" id="KW-1185">Reference proteome</keyword>
<feature type="domain" description="Mur ligase central" evidence="2">
    <location>
        <begin position="54"/>
        <end position="183"/>
    </location>
</feature>